<evidence type="ECO:0000313" key="1">
    <source>
        <dbReference type="EMBL" id="GGR63738.1"/>
    </source>
</evidence>
<comment type="caution">
    <text evidence="1">The sequence shown here is derived from an EMBL/GenBank/DDBJ whole genome shotgun (WGS) entry which is preliminary data.</text>
</comment>
<dbReference type="AlphaFoldDB" id="A0A918L0R1"/>
<reference evidence="1" key="1">
    <citation type="journal article" date="2014" name="Int. J. Syst. Evol. Microbiol.">
        <title>Complete genome sequence of Corynebacterium casei LMG S-19264T (=DSM 44701T), isolated from a smear-ripened cheese.</title>
        <authorList>
            <consortium name="US DOE Joint Genome Institute (JGI-PGF)"/>
            <person name="Walter F."/>
            <person name="Albersmeier A."/>
            <person name="Kalinowski J."/>
            <person name="Ruckert C."/>
        </authorList>
    </citation>
    <scope>NUCLEOTIDE SEQUENCE</scope>
    <source>
        <strain evidence="1">JCM 4346</strain>
    </source>
</reference>
<proteinExistence type="predicted"/>
<name>A0A918L0R1_9ACTN</name>
<keyword evidence="2" id="KW-1185">Reference proteome</keyword>
<organism evidence="1 2">
    <name type="scientific">Streptomyces aurantiogriseus</name>
    <dbReference type="NCBI Taxonomy" id="66870"/>
    <lineage>
        <taxon>Bacteria</taxon>
        <taxon>Bacillati</taxon>
        <taxon>Actinomycetota</taxon>
        <taxon>Actinomycetes</taxon>
        <taxon>Kitasatosporales</taxon>
        <taxon>Streptomycetaceae</taxon>
        <taxon>Streptomyces</taxon>
    </lineage>
</organism>
<sequence>MAVLFPVLGAAHYATIPALNSQTVASAGPTSAAMALTVNNSALRAGITFGSRPGGAIPADGHTVLLVPAGGAGPAAAGLPLSSVTSWLLRGKPATDEPRVPAAL</sequence>
<protein>
    <submittedName>
        <fullName evidence="1">Uncharacterized protein</fullName>
    </submittedName>
</protein>
<dbReference type="Proteomes" id="UP000658320">
    <property type="component" value="Unassembled WGS sequence"/>
</dbReference>
<accession>A0A918L0R1</accession>
<gene>
    <name evidence="1" type="ORF">GCM10010251_95500</name>
</gene>
<dbReference type="EMBL" id="BMSX01000047">
    <property type="protein sequence ID" value="GGR63738.1"/>
    <property type="molecule type" value="Genomic_DNA"/>
</dbReference>
<evidence type="ECO:0000313" key="2">
    <source>
        <dbReference type="Proteomes" id="UP000658320"/>
    </source>
</evidence>
<reference evidence="1" key="2">
    <citation type="submission" date="2020-09" db="EMBL/GenBank/DDBJ databases">
        <authorList>
            <person name="Sun Q."/>
            <person name="Ohkuma M."/>
        </authorList>
    </citation>
    <scope>NUCLEOTIDE SEQUENCE</scope>
    <source>
        <strain evidence="1">JCM 4346</strain>
    </source>
</reference>